<dbReference type="GO" id="GO:0000271">
    <property type="term" value="P:polysaccharide biosynthetic process"/>
    <property type="evidence" value="ECO:0007669"/>
    <property type="project" value="TreeGrafter"/>
</dbReference>
<sequence>MSNYTIKMAEIKLTEAEIEAAVRVLRSGALRQGKECEAFEKEFAEKVGAKYAITCSSGSAALHLAYMAILKPGDEVLVPSFTFIATASMIIMAGGKPIFCDIDPETFLIDLKDAESKITEKTKAIAPVHLFGNPCDIETVQAFAKKYNLIIVWDAAQAHGAHYKGQDVGSFGDLVCYSFYPTKNMFVGEGGMVCTNNEELAYKIRFMRTHGQTGKYYHTMLGLNYRMTDVEAAIGREQLKRLDEMLAIRRRNAEILNKELAKIPGIKPQKVTPNGKHAWHQYCILVDKEIFGYTRDELAEKLKHKGIATGIHYPRGLHQQPIFEQMYGKQILPNTEYVAQNILALPVHHGLSQFDVERIVEATYEVRQEL</sequence>
<keyword evidence="3 4" id="KW-0663">Pyridoxal phosphate</keyword>
<dbReference type="InterPro" id="IPR015424">
    <property type="entry name" value="PyrdxlP-dep_Trfase"/>
</dbReference>
<evidence type="ECO:0000313" key="5">
    <source>
        <dbReference type="EMBL" id="HDD35646.1"/>
    </source>
</evidence>
<organism evidence="5">
    <name type="scientific">Desulfofervidus auxilii</name>
    <dbReference type="NCBI Taxonomy" id="1621989"/>
    <lineage>
        <taxon>Bacteria</taxon>
        <taxon>Pseudomonadati</taxon>
        <taxon>Thermodesulfobacteriota</taxon>
        <taxon>Candidatus Desulfofervidia</taxon>
        <taxon>Candidatus Desulfofervidales</taxon>
        <taxon>Candidatus Desulfofervidaceae</taxon>
        <taxon>Candidatus Desulfofervidus</taxon>
    </lineage>
</organism>
<protein>
    <submittedName>
        <fullName evidence="5">DegT/DnrJ/EryC1/StrS family aminotransferase</fullName>
    </submittedName>
</protein>
<dbReference type="PANTHER" id="PTHR30244">
    <property type="entry name" value="TRANSAMINASE"/>
    <property type="match status" value="1"/>
</dbReference>
<keyword evidence="5" id="KW-0032">Aminotransferase</keyword>
<evidence type="ECO:0000256" key="1">
    <source>
        <dbReference type="ARBA" id="ARBA00037999"/>
    </source>
</evidence>
<evidence type="ECO:0000256" key="3">
    <source>
        <dbReference type="PIRSR" id="PIRSR000390-2"/>
    </source>
</evidence>
<dbReference type="CDD" id="cd00616">
    <property type="entry name" value="AHBA_syn"/>
    <property type="match status" value="1"/>
</dbReference>
<comment type="caution">
    <text evidence="5">The sequence shown here is derived from an EMBL/GenBank/DDBJ whole genome shotgun (WGS) entry which is preliminary data.</text>
</comment>
<reference evidence="5" key="1">
    <citation type="journal article" date="2020" name="mSystems">
        <title>Genome- and Community-Level Interaction Insights into Carbon Utilization and Element Cycling Functions of Hydrothermarchaeota in Hydrothermal Sediment.</title>
        <authorList>
            <person name="Zhou Z."/>
            <person name="Liu Y."/>
            <person name="Xu W."/>
            <person name="Pan J."/>
            <person name="Luo Z.H."/>
            <person name="Li M."/>
        </authorList>
    </citation>
    <scope>NUCLEOTIDE SEQUENCE [LARGE SCALE GENOMIC DNA]</scope>
    <source>
        <strain evidence="5">HyVt-113</strain>
    </source>
</reference>
<evidence type="ECO:0000256" key="4">
    <source>
        <dbReference type="RuleBase" id="RU004508"/>
    </source>
</evidence>
<evidence type="ECO:0000256" key="2">
    <source>
        <dbReference type="PIRSR" id="PIRSR000390-1"/>
    </source>
</evidence>
<accession>A0A7V0NEG4</accession>
<dbReference type="PANTHER" id="PTHR30244:SF34">
    <property type="entry name" value="DTDP-4-AMINO-4,6-DIDEOXYGALACTOSE TRANSAMINASE"/>
    <property type="match status" value="1"/>
</dbReference>
<dbReference type="GO" id="GO:0008483">
    <property type="term" value="F:transaminase activity"/>
    <property type="evidence" value="ECO:0007669"/>
    <property type="project" value="UniProtKB-KW"/>
</dbReference>
<dbReference type="Gene3D" id="3.40.640.10">
    <property type="entry name" value="Type I PLP-dependent aspartate aminotransferase-like (Major domain)"/>
    <property type="match status" value="1"/>
</dbReference>
<name>A0A7V0NEG4_DESA2</name>
<feature type="modified residue" description="N6-(pyridoxal phosphate)lysine" evidence="3">
    <location>
        <position position="183"/>
    </location>
</feature>
<dbReference type="SUPFAM" id="SSF53383">
    <property type="entry name" value="PLP-dependent transferases"/>
    <property type="match status" value="1"/>
</dbReference>
<dbReference type="GO" id="GO:0030170">
    <property type="term" value="F:pyridoxal phosphate binding"/>
    <property type="evidence" value="ECO:0007669"/>
    <property type="project" value="TreeGrafter"/>
</dbReference>
<dbReference type="InterPro" id="IPR000653">
    <property type="entry name" value="DegT/StrS_aminotransferase"/>
</dbReference>
<proteinExistence type="inferred from homology"/>
<dbReference type="Proteomes" id="UP000885706">
    <property type="component" value="Unassembled WGS sequence"/>
</dbReference>
<dbReference type="AlphaFoldDB" id="A0A7V0NEG4"/>
<dbReference type="EMBL" id="DQWQ01000107">
    <property type="protein sequence ID" value="HDD35646.1"/>
    <property type="molecule type" value="Genomic_DNA"/>
</dbReference>
<dbReference type="Gene3D" id="3.90.1150.10">
    <property type="entry name" value="Aspartate Aminotransferase, domain 1"/>
    <property type="match status" value="1"/>
</dbReference>
<dbReference type="PIRSF" id="PIRSF000390">
    <property type="entry name" value="PLP_StrS"/>
    <property type="match status" value="1"/>
</dbReference>
<dbReference type="InterPro" id="IPR015422">
    <property type="entry name" value="PyrdxlP-dep_Trfase_small"/>
</dbReference>
<keyword evidence="5" id="KW-0808">Transferase</keyword>
<dbReference type="Pfam" id="PF01041">
    <property type="entry name" value="DegT_DnrJ_EryC1"/>
    <property type="match status" value="1"/>
</dbReference>
<feature type="active site" description="Proton acceptor" evidence="2">
    <location>
        <position position="183"/>
    </location>
</feature>
<dbReference type="InterPro" id="IPR015421">
    <property type="entry name" value="PyrdxlP-dep_Trfase_major"/>
</dbReference>
<gene>
    <name evidence="5" type="ORF">ENF30_02470</name>
</gene>
<comment type="similarity">
    <text evidence="1 4">Belongs to the DegT/DnrJ/EryC1 family.</text>
</comment>